<evidence type="ECO:0000256" key="22">
    <source>
        <dbReference type="ARBA" id="ARBA00023296"/>
    </source>
</evidence>
<dbReference type="InterPro" id="IPR000665">
    <property type="entry name" value="Hemagglutn/HN"/>
</dbReference>
<evidence type="ECO:0000256" key="6">
    <source>
        <dbReference type="ARBA" id="ARBA00007701"/>
    </source>
</evidence>
<feature type="transmembrane region" description="Helical" evidence="27">
    <location>
        <begin position="12"/>
        <end position="37"/>
    </location>
</feature>
<feature type="disulfide bond" evidence="25">
    <location>
        <begin position="529"/>
        <end position="540"/>
    </location>
</feature>
<comment type="similarity">
    <text evidence="6 26">Belongs to the paramyxoviruses hemagglutinin-neuraminidase family.</text>
</comment>
<evidence type="ECO:0000313" key="29">
    <source>
        <dbReference type="Proteomes" id="UP000163232"/>
    </source>
</evidence>
<evidence type="ECO:0000256" key="4">
    <source>
        <dbReference type="ARBA" id="ARBA00004208"/>
    </source>
</evidence>
<keyword evidence="29" id="KW-1185">Reference proteome</keyword>
<keyword evidence="19 27" id="KW-1133">Transmembrane helix</keyword>
<evidence type="ECO:0000256" key="16">
    <source>
        <dbReference type="ARBA" id="ARBA00022870"/>
    </source>
</evidence>
<evidence type="ECO:0000256" key="3">
    <source>
        <dbReference type="ARBA" id="ARBA00003736"/>
    </source>
</evidence>
<dbReference type="PIRSF" id="PIRSF001072">
    <property type="entry name" value="Hemagglut-neuramid_paramyxoV"/>
    <property type="match status" value="1"/>
</dbReference>
<feature type="disulfide bond" evidence="25">
    <location>
        <begin position="366"/>
        <end position="376"/>
    </location>
</feature>
<dbReference type="KEGG" id="vg:20964346"/>
<keyword evidence="13" id="KW-0378">Hydrolase</keyword>
<dbReference type="Proteomes" id="UP000163232">
    <property type="component" value="Segment"/>
</dbReference>
<evidence type="ECO:0000256" key="27">
    <source>
        <dbReference type="SAM" id="Phobius"/>
    </source>
</evidence>
<evidence type="ECO:0000256" key="21">
    <source>
        <dbReference type="ARBA" id="ARBA00023180"/>
    </source>
</evidence>
<comment type="subunit">
    <text evidence="23">Homotetramer; composed of disulfide-linked homodimers. Interacts with F protein trimer. Interacts with host CG-1B; this interaction inhibits viral adsorption and replication rather than internalization.</text>
</comment>
<evidence type="ECO:0000256" key="24">
    <source>
        <dbReference type="PIRSR" id="PIRSR001072-1"/>
    </source>
</evidence>
<evidence type="ECO:0000256" key="7">
    <source>
        <dbReference type="ARBA" id="ARBA00012733"/>
    </source>
</evidence>
<dbReference type="GO" id="GO:0046789">
    <property type="term" value="F:host cell surface receptor binding"/>
    <property type="evidence" value="ECO:0007669"/>
    <property type="project" value="InterPro"/>
</dbReference>
<name>C6FGZ0_9MONO</name>
<reference evidence="28 29" key="1">
    <citation type="journal article" date="2009" name="Virus Res.">
        <title>Complete genome sequence of avian paramyxovirus type 7 (strain Tennessee) and comparison with other paramyxoviruses.</title>
        <authorList>
            <person name="Xiao S."/>
            <person name="Paldurai A."/>
            <person name="Nayak B."/>
            <person name="Subbiah M."/>
            <person name="Collins P.L."/>
            <person name="Samal S.K."/>
        </authorList>
    </citation>
    <scope>NUCLEOTIDE SEQUENCE [LARGE SCALE GENOMIC DNA]</scope>
    <source>
        <strain evidence="28">APMV-7/dove/Tennessee/4/75</strain>
    </source>
</reference>
<keyword evidence="20 27" id="KW-0472">Membrane</keyword>
<keyword evidence="9" id="KW-1032">Host cell membrane</keyword>
<evidence type="ECO:0000256" key="11">
    <source>
        <dbReference type="ARBA" id="ARBA00022581"/>
    </source>
</evidence>
<dbReference type="InterPro" id="IPR036278">
    <property type="entry name" value="Sialidase_sf"/>
</dbReference>
<feature type="disulfide bond" evidence="25">
    <location>
        <begin position="162"/>
        <end position="186"/>
    </location>
</feature>
<dbReference type="GO" id="GO:0019062">
    <property type="term" value="P:virion attachment to host cell"/>
    <property type="evidence" value="ECO:0007669"/>
    <property type="project" value="UniProtKB-KW"/>
</dbReference>
<dbReference type="GO" id="GO:0055036">
    <property type="term" value="C:virion membrane"/>
    <property type="evidence" value="ECO:0007669"/>
    <property type="project" value="UniProtKB-SubCell"/>
</dbReference>
<keyword evidence="21" id="KW-0325">Glycoprotein</keyword>
<feature type="disulfide bond" evidence="25">
    <location>
        <begin position="228"/>
        <end position="241"/>
    </location>
</feature>
<feature type="glycosylation site" description="N-linked (GlcNAc...) asparagine; by host" evidence="24">
    <location>
        <position position="268"/>
    </location>
</feature>
<organism evidence="28 29">
    <name type="scientific">avian paramyxovirus 7</name>
    <dbReference type="NCBI Taxonomy" id="2560317"/>
    <lineage>
        <taxon>Viruses</taxon>
        <taxon>Riboviria</taxon>
        <taxon>Orthornavirae</taxon>
        <taxon>Negarnaviricota</taxon>
        <taxon>Haploviricotina</taxon>
        <taxon>Monjiviricetes</taxon>
        <taxon>Mononegavirales</taxon>
        <taxon>Paramyxoviridae</taxon>
        <taxon>Avulavirinae</taxon>
        <taxon>Metaavulavirus</taxon>
        <taxon>Metaavulavirus tennessense</taxon>
    </lineage>
</organism>
<dbReference type="OrthoDB" id="12739at10239"/>
<evidence type="ECO:0000256" key="14">
    <source>
        <dbReference type="ARBA" id="ARBA00022804"/>
    </source>
</evidence>
<dbReference type="Pfam" id="PF00423">
    <property type="entry name" value="HN"/>
    <property type="match status" value="1"/>
</dbReference>
<dbReference type="SUPFAM" id="SSF50939">
    <property type="entry name" value="Sialidases"/>
    <property type="match status" value="1"/>
</dbReference>
<sequence length="569" mass="62446">MESIGKGTWRTVYRVLTILLDVVIIILSVIALISLGLKPGERIINEVNGSIHNQLVPLSGITSDIQAKVSSIYRSNLLSIPLQLDQINQAISSSARQIADTINSFLALNGSGTFIYTNSPEFANGFNRAMFPTLNQSLNMLTPGNLIEFTNFIPTPTTKSGCIRIPSFSMSSSHWCYTHNIIASGCQDHSTSSEYISMGVVEVTDQAYPNFRTTLSITLADNLNRKSCSIAATGFGCDILCSVVTETENDDYQSPEPTQMIYGRLFFNGTYSEMSLNVNQMFADWVANYPAVGSGVELADFVIFPLYGGVKITSTLGASLSQYYYIPKVPTVNCSETDAQQIEKAKASYSPPKVAPNIWAQAVVRCNKSVNLANSCEILTFNTSTMMMGAEGRLLMIGKNVYFYQRSSSYWPVGIIYKLDLQELTTFSSNQLLSTIPIPFEKFPRPASTAGVCSKPNVCPAVCQTGVYQDLWVLYDLGKLENTTAVGLYLNSAVGRMNPFIGIANTLSWYNTTRLFAQGTPASYSTTTCFKNTKIDTAYCLSILELSDSLLGSWRITPLLYNITLSIMS</sequence>
<feature type="disulfide bond" evidence="25">
    <location>
        <begin position="453"/>
        <end position="463"/>
    </location>
</feature>
<comment type="function">
    <text evidence="3">Mediates the viral entry into the host cell together with fusion/F protein. Attaches the virus to sialic acid-containing cell receptors and thereby initiates infection. Binding of HN protein to the receptor induces a conformational change that allows the F protein to trigger virion/cell membranes fusion.</text>
</comment>
<proteinExistence type="inferred from homology"/>
<evidence type="ECO:0000256" key="1">
    <source>
        <dbReference type="ARBA" id="ARBA00000427"/>
    </source>
</evidence>
<evidence type="ECO:0000256" key="25">
    <source>
        <dbReference type="PIRSR" id="PIRSR001072-2"/>
    </source>
</evidence>
<keyword evidence="14" id="KW-1161">Viral attachment to host cell</keyword>
<evidence type="ECO:0000256" key="13">
    <source>
        <dbReference type="ARBA" id="ARBA00022801"/>
    </source>
</evidence>
<dbReference type="EC" id="3.2.1.18" evidence="7"/>
<keyword evidence="11" id="KW-0945">Host-virus interaction</keyword>
<dbReference type="CDD" id="cd15469">
    <property type="entry name" value="HN"/>
    <property type="match status" value="1"/>
</dbReference>
<accession>C6FGZ0</accession>
<comment type="function">
    <text evidence="2">Neuraminidase activity ensures the efficient spread of the virus by dissociating the mature virions from the neuraminic acid containing glycoproteins.</text>
</comment>
<dbReference type="Gene3D" id="2.120.10.10">
    <property type="match status" value="1"/>
</dbReference>
<dbReference type="EMBL" id="FJ231524">
    <property type="protein sequence ID" value="ACN72644.1"/>
    <property type="molecule type" value="Viral_cRNA"/>
</dbReference>
<dbReference type="InterPro" id="IPR016285">
    <property type="entry name" value="Hemagglutn-neuramid"/>
</dbReference>
<dbReference type="GlyCosmos" id="C6FGZ0">
    <property type="glycosylation" value="1 site, No reported glycans"/>
</dbReference>
<evidence type="ECO:0000256" key="17">
    <source>
        <dbReference type="ARBA" id="ARBA00022879"/>
    </source>
</evidence>
<keyword evidence="15" id="KW-0946">Virion</keyword>
<keyword evidence="18" id="KW-0735">Signal-anchor</keyword>
<keyword evidence="17 26" id="KW-0261">Viral envelope protein</keyword>
<evidence type="ECO:0000256" key="5">
    <source>
        <dbReference type="ARBA" id="ARBA00004336"/>
    </source>
</evidence>
<keyword evidence="10 26" id="KW-0348">Hemagglutinin</keyword>
<evidence type="ECO:0000256" key="26">
    <source>
        <dbReference type="RuleBase" id="RU004216"/>
    </source>
</evidence>
<keyword evidence="25" id="KW-1015">Disulfide bond</keyword>
<evidence type="ECO:0000256" key="9">
    <source>
        <dbReference type="ARBA" id="ARBA00022511"/>
    </source>
</evidence>
<feature type="disulfide bond" evidence="25">
    <location>
        <begin position="176"/>
        <end position="237"/>
    </location>
</feature>
<evidence type="ECO:0000256" key="12">
    <source>
        <dbReference type="ARBA" id="ARBA00022692"/>
    </source>
</evidence>
<evidence type="ECO:0000256" key="18">
    <source>
        <dbReference type="ARBA" id="ARBA00022968"/>
    </source>
</evidence>
<evidence type="ECO:0000256" key="23">
    <source>
        <dbReference type="ARBA" id="ARBA00066270"/>
    </source>
</evidence>
<evidence type="ECO:0000256" key="15">
    <source>
        <dbReference type="ARBA" id="ARBA00022844"/>
    </source>
</evidence>
<dbReference type="GeneID" id="20964346"/>
<dbReference type="GO" id="GO:0020002">
    <property type="term" value="C:host cell plasma membrane"/>
    <property type="evidence" value="ECO:0007669"/>
    <property type="project" value="UniProtKB-SubCell"/>
</dbReference>
<gene>
    <name evidence="28" type="primary">HN</name>
</gene>
<evidence type="ECO:0000313" key="28">
    <source>
        <dbReference type="EMBL" id="ACN72644.1"/>
    </source>
</evidence>
<dbReference type="GO" id="GO:0019031">
    <property type="term" value="C:viral envelope"/>
    <property type="evidence" value="ECO:0007669"/>
    <property type="project" value="UniProtKB-KW"/>
</dbReference>
<comment type="subcellular location">
    <subcellularLocation>
        <location evidence="5">Host cell membrane</location>
        <topology evidence="5">Single-pass type II membrane protein</topology>
    </subcellularLocation>
    <subcellularLocation>
        <location evidence="4">Virion membrane</location>
        <topology evidence="4">Single-pass type II membrane protein</topology>
    </subcellularLocation>
</comment>
<evidence type="ECO:0000256" key="19">
    <source>
        <dbReference type="ARBA" id="ARBA00022989"/>
    </source>
</evidence>
<dbReference type="GO" id="GO:0004308">
    <property type="term" value="F:exo-alpha-sialidase activity"/>
    <property type="evidence" value="ECO:0007669"/>
    <property type="project" value="UniProtKB-EC"/>
</dbReference>
<evidence type="ECO:0000256" key="2">
    <source>
        <dbReference type="ARBA" id="ARBA00003028"/>
    </source>
</evidence>
<evidence type="ECO:0000256" key="20">
    <source>
        <dbReference type="ARBA" id="ARBA00023136"/>
    </source>
</evidence>
<protein>
    <recommendedName>
        <fullName evidence="8">Hemagglutinin-neuraminidase</fullName>
        <ecNumber evidence="7">3.2.1.18</ecNumber>
    </recommendedName>
</protein>
<comment type="catalytic activity">
    <reaction evidence="1">
        <text>Hydrolysis of alpha-(2-&gt;3)-, alpha-(2-&gt;6)-, alpha-(2-&gt;8)- glycosidic linkages of terminal sialic acid residues in oligosaccharides, glycoproteins, glycolipids, colominic acid and synthetic substrates.</text>
        <dbReference type="EC" id="3.2.1.18"/>
    </reaction>
</comment>
<evidence type="ECO:0000256" key="8">
    <source>
        <dbReference type="ARBA" id="ARBA00020643"/>
    </source>
</evidence>
<dbReference type="CAZy" id="GH83">
    <property type="family name" value="Glycoside Hydrolase Family 83"/>
</dbReference>
<keyword evidence="22" id="KW-1160">Virus entry into host cell</keyword>
<keyword evidence="16" id="KW-1043">Host membrane</keyword>
<dbReference type="GO" id="GO:0046718">
    <property type="term" value="P:symbiont entry into host cell"/>
    <property type="evidence" value="ECO:0007669"/>
    <property type="project" value="UniProtKB-KW"/>
</dbReference>
<evidence type="ECO:0000256" key="10">
    <source>
        <dbReference type="ARBA" id="ARBA00022546"/>
    </source>
</evidence>
<dbReference type="RefSeq" id="YP_009094059.1">
    <property type="nucleotide sequence ID" value="NC_025347.1"/>
</dbReference>
<keyword evidence="12 27" id="KW-0812">Transmembrane</keyword>